<proteinExistence type="predicted"/>
<dbReference type="AlphaFoldDB" id="A0A433Q604"/>
<dbReference type="InterPro" id="IPR036322">
    <property type="entry name" value="WD40_repeat_dom_sf"/>
</dbReference>
<dbReference type="SUPFAM" id="SSF81383">
    <property type="entry name" value="F-box domain"/>
    <property type="match status" value="1"/>
</dbReference>
<keyword evidence="3" id="KW-1185">Reference proteome</keyword>
<accession>A0A433Q604</accession>
<dbReference type="EMBL" id="RBNJ01013614">
    <property type="protein sequence ID" value="RUS25208.1"/>
    <property type="molecule type" value="Genomic_DNA"/>
</dbReference>
<dbReference type="Proteomes" id="UP000274822">
    <property type="component" value="Unassembled WGS sequence"/>
</dbReference>
<evidence type="ECO:0000313" key="2">
    <source>
        <dbReference type="EMBL" id="RUS25208.1"/>
    </source>
</evidence>
<gene>
    <name evidence="2" type="ORF">BC938DRAFT_472478</name>
</gene>
<feature type="domain" description="F-box" evidence="1">
    <location>
        <begin position="1"/>
        <end position="47"/>
    </location>
</feature>
<dbReference type="InterPro" id="IPR015943">
    <property type="entry name" value="WD40/YVTN_repeat-like_dom_sf"/>
</dbReference>
<dbReference type="PROSITE" id="PS50181">
    <property type="entry name" value="FBOX"/>
    <property type="match status" value="1"/>
</dbReference>
<dbReference type="SUPFAM" id="SSF50978">
    <property type="entry name" value="WD40 repeat-like"/>
    <property type="match status" value="1"/>
</dbReference>
<evidence type="ECO:0000313" key="3">
    <source>
        <dbReference type="Proteomes" id="UP000274822"/>
    </source>
</evidence>
<dbReference type="Gene3D" id="2.130.10.10">
    <property type="entry name" value="YVTN repeat-like/Quinoprotein amine dehydrogenase"/>
    <property type="match status" value="1"/>
</dbReference>
<reference evidence="2 3" key="1">
    <citation type="journal article" date="2018" name="New Phytol.">
        <title>Phylogenomics of Endogonaceae and evolution of mycorrhizas within Mucoromycota.</title>
        <authorList>
            <person name="Chang Y."/>
            <person name="Desiro A."/>
            <person name="Na H."/>
            <person name="Sandor L."/>
            <person name="Lipzen A."/>
            <person name="Clum A."/>
            <person name="Barry K."/>
            <person name="Grigoriev I.V."/>
            <person name="Martin F.M."/>
            <person name="Stajich J.E."/>
            <person name="Smith M.E."/>
            <person name="Bonito G."/>
            <person name="Spatafora J.W."/>
        </authorList>
    </citation>
    <scope>NUCLEOTIDE SEQUENCE [LARGE SCALE GENOMIC DNA]</scope>
    <source>
        <strain evidence="2 3">AD002</strain>
    </source>
</reference>
<feature type="non-terminal residue" evidence="2">
    <location>
        <position position="229"/>
    </location>
</feature>
<dbReference type="Pfam" id="PF00646">
    <property type="entry name" value="F-box"/>
    <property type="match status" value="1"/>
</dbReference>
<protein>
    <recommendedName>
        <fullName evidence="1">F-box domain-containing protein</fullName>
    </recommendedName>
</protein>
<name>A0A433Q604_9FUNG</name>
<comment type="caution">
    <text evidence="2">The sequence shown here is derived from an EMBL/GenBank/DDBJ whole genome shotgun (WGS) entry which is preliminary data.</text>
</comment>
<evidence type="ECO:0000259" key="1">
    <source>
        <dbReference type="PROSITE" id="PS50181"/>
    </source>
</evidence>
<organism evidence="2 3">
    <name type="scientific">Jimgerdemannia flammicorona</name>
    <dbReference type="NCBI Taxonomy" id="994334"/>
    <lineage>
        <taxon>Eukaryota</taxon>
        <taxon>Fungi</taxon>
        <taxon>Fungi incertae sedis</taxon>
        <taxon>Mucoromycota</taxon>
        <taxon>Mucoromycotina</taxon>
        <taxon>Endogonomycetes</taxon>
        <taxon>Endogonales</taxon>
        <taxon>Endogonaceae</taxon>
        <taxon>Jimgerdemannia</taxon>
    </lineage>
</organism>
<dbReference type="InterPro" id="IPR036047">
    <property type="entry name" value="F-box-like_dom_sf"/>
</dbReference>
<sequence>MIETLPFDVVLNIANNLSLEELLAVSSLSDTWREATIPSLHNHLRIITKDDLSIPHPPTFPTWLSEHAWYEERCRHVLSRDSNWRQGTPTSTHHVGTGEVSGVHLAGDTLLVGLKSGLIEVYDLPRNQAPILVSSFEVACRNSDGKLWMADQMACLESERILAVSYTPVHFKGSLILSVEHIETVRAPGEYDIVSVALHKGLYLATGGLNKVYIWDLATGAKLHAFETG</sequence>
<dbReference type="InterPro" id="IPR001810">
    <property type="entry name" value="F-box_dom"/>
</dbReference>